<dbReference type="HAMAP" id="MF_00274">
    <property type="entry name" value="DNA_YbaB_EbfC"/>
    <property type="match status" value="1"/>
</dbReference>
<dbReference type="NCBIfam" id="TIGR00103">
    <property type="entry name" value="DNA_YbaB_EbfC"/>
    <property type="match status" value="1"/>
</dbReference>
<comment type="function">
    <text evidence="2">Binds to DNA and alters its conformation. May be involved in regulation of gene expression, nucleoid organization and DNA protection.</text>
</comment>
<dbReference type="InterPro" id="IPR036894">
    <property type="entry name" value="YbaB-like_sf"/>
</dbReference>
<evidence type="ECO:0000313" key="5">
    <source>
        <dbReference type="EMBL" id="NKQ55334.1"/>
    </source>
</evidence>
<feature type="coiled-coil region" evidence="3">
    <location>
        <begin position="11"/>
        <end position="38"/>
    </location>
</feature>
<evidence type="ECO:0000256" key="1">
    <source>
        <dbReference type="ARBA" id="ARBA00023125"/>
    </source>
</evidence>
<dbReference type="SUPFAM" id="SSF82607">
    <property type="entry name" value="YbaB-like"/>
    <property type="match status" value="1"/>
</dbReference>
<dbReference type="PANTHER" id="PTHR33449:SF1">
    <property type="entry name" value="NUCLEOID-ASSOCIATED PROTEIN YBAB"/>
    <property type="match status" value="1"/>
</dbReference>
<accession>A0ABX1J6P1</accession>
<comment type="subunit">
    <text evidence="2">Homodimer.</text>
</comment>
<protein>
    <recommendedName>
        <fullName evidence="2">Nucleoid-associated protein HFP15_20825</fullName>
    </recommendedName>
</protein>
<comment type="caution">
    <text evidence="5">The sequence shown here is derived from an EMBL/GenBank/DDBJ whole genome shotgun (WGS) entry which is preliminary data.</text>
</comment>
<reference evidence="5 6" key="1">
    <citation type="submission" date="2020-04" db="EMBL/GenBank/DDBJ databases">
        <title>Novel species.</title>
        <authorList>
            <person name="Teo W.F.A."/>
            <person name="Lipun K."/>
            <person name="Srisuk N."/>
            <person name="Duangmal K."/>
        </authorList>
    </citation>
    <scope>NUCLEOTIDE SEQUENCE [LARGE SCALE GENOMIC DNA]</scope>
    <source>
        <strain evidence="5 6">K13G38</strain>
    </source>
</reference>
<sequence length="121" mass="12192">MVQPGGGMPDMQAILQQAQQMQQQLVAAQEELARTEVTGSAGGGLVTATVSGGMELKSLKIDPKVVDPEDTETLADLVVAAVRDASKNAQKLTEEKLGPVAGALGGGGMPDLGNLGLPGLG</sequence>
<keyword evidence="2" id="KW-0963">Cytoplasm</keyword>
<comment type="similarity">
    <text evidence="2">Belongs to the YbaB/EbfC family.</text>
</comment>
<dbReference type="EMBL" id="JAAXLS010000014">
    <property type="protein sequence ID" value="NKQ55334.1"/>
    <property type="molecule type" value="Genomic_DNA"/>
</dbReference>
<dbReference type="Gene3D" id="3.30.1310.10">
    <property type="entry name" value="Nucleoid-associated protein YbaB-like domain"/>
    <property type="match status" value="1"/>
</dbReference>
<dbReference type="PIRSF" id="PIRSF004555">
    <property type="entry name" value="UCP004555"/>
    <property type="match status" value="1"/>
</dbReference>
<dbReference type="Pfam" id="PF02575">
    <property type="entry name" value="YbaB_DNA_bd"/>
    <property type="match status" value="1"/>
</dbReference>
<evidence type="ECO:0000256" key="4">
    <source>
        <dbReference type="SAM" id="MobiDB-lite"/>
    </source>
</evidence>
<organism evidence="5 6">
    <name type="scientific">Amycolatopsis acididurans</name>
    <dbReference type="NCBI Taxonomy" id="2724524"/>
    <lineage>
        <taxon>Bacteria</taxon>
        <taxon>Bacillati</taxon>
        <taxon>Actinomycetota</taxon>
        <taxon>Actinomycetes</taxon>
        <taxon>Pseudonocardiales</taxon>
        <taxon>Pseudonocardiaceae</taxon>
        <taxon>Amycolatopsis</taxon>
    </lineage>
</organism>
<feature type="region of interest" description="Disordered" evidence="4">
    <location>
        <begin position="99"/>
        <end position="121"/>
    </location>
</feature>
<keyword evidence="6" id="KW-1185">Reference proteome</keyword>
<gene>
    <name evidence="5" type="ORF">HFP15_20825</name>
</gene>
<keyword evidence="1 2" id="KW-0238">DNA-binding</keyword>
<comment type="subcellular location">
    <subcellularLocation>
        <location evidence="2">Cytoplasm</location>
        <location evidence="2">Nucleoid</location>
    </subcellularLocation>
</comment>
<dbReference type="RefSeq" id="WP_168518167.1">
    <property type="nucleotide sequence ID" value="NZ_JAAXLS010000014.1"/>
</dbReference>
<dbReference type="Proteomes" id="UP000715441">
    <property type="component" value="Unassembled WGS sequence"/>
</dbReference>
<dbReference type="InterPro" id="IPR004401">
    <property type="entry name" value="YbaB/EbfC"/>
</dbReference>
<keyword evidence="3" id="KW-0175">Coiled coil</keyword>
<evidence type="ECO:0000313" key="6">
    <source>
        <dbReference type="Proteomes" id="UP000715441"/>
    </source>
</evidence>
<name>A0ABX1J6P1_9PSEU</name>
<proteinExistence type="inferred from homology"/>
<evidence type="ECO:0000256" key="3">
    <source>
        <dbReference type="SAM" id="Coils"/>
    </source>
</evidence>
<feature type="compositionally biased region" description="Gly residues" evidence="4">
    <location>
        <begin position="103"/>
        <end position="121"/>
    </location>
</feature>
<dbReference type="PANTHER" id="PTHR33449">
    <property type="entry name" value="NUCLEOID-ASSOCIATED PROTEIN YBAB"/>
    <property type="match status" value="1"/>
</dbReference>
<evidence type="ECO:0000256" key="2">
    <source>
        <dbReference type="HAMAP-Rule" id="MF_00274"/>
    </source>
</evidence>